<reference evidence="5 8" key="2">
    <citation type="journal article" date="2020" name="Int. J. Med. Microbiol.">
        <title>Discovery of Paenibacillus larvae ERIC V: Phenotypic and genomic comparison to genotypes ERIC I-IV reveal different inventories of virulence factors which correlate with epidemiological prevalences of American Foulbrood.</title>
        <authorList>
            <person name="Beims H."/>
            <person name="Bunk B."/>
            <person name="Erler S."/>
            <person name="Mohr K.I."/>
            <person name="Sproer C."/>
            <person name="Pradella S."/>
            <person name="Gunther G."/>
            <person name="Rohde M."/>
            <person name="von der Ohe W."/>
            <person name="Steinert M."/>
        </authorList>
    </citation>
    <scope>NUCLEOTIDE SEQUENCE</scope>
    <source>
        <strain evidence="5">Eric_III</strain>
        <strain evidence="6">Eric_V</strain>
    </source>
</reference>
<dbReference type="EMBL" id="CP019655">
    <property type="protein sequence ID" value="AVF25586.1"/>
    <property type="molecule type" value="Genomic_DNA"/>
</dbReference>
<dbReference type="Proteomes" id="UP000464330">
    <property type="component" value="Chromosome"/>
</dbReference>
<comment type="similarity">
    <text evidence="3">Belongs to the SelA family.</text>
</comment>
<comment type="cofactor">
    <cofactor evidence="1 4">
        <name>pyridoxal 5'-phosphate</name>
        <dbReference type="ChEBI" id="CHEBI:597326"/>
    </cofactor>
</comment>
<dbReference type="PANTHER" id="PTHR32328">
    <property type="entry name" value="L-SERYL-TRNA(SEC) SELENIUM TRANSFERASE"/>
    <property type="match status" value="1"/>
</dbReference>
<dbReference type="InterPro" id="IPR018319">
    <property type="entry name" value="SelA-like"/>
</dbReference>
<name>A0A2L1UBR4_9BACL</name>
<dbReference type="FunFam" id="3.40.640.10:FF:000056">
    <property type="entry name" value="SelA-like pyridoxal phosphate-dependent enzyme"/>
    <property type="match status" value="1"/>
</dbReference>
<dbReference type="GeneID" id="64218183"/>
<evidence type="ECO:0000313" key="6">
    <source>
        <dbReference type="EMBL" id="QHZ50578.1"/>
    </source>
</evidence>
<dbReference type="Pfam" id="PF03841">
    <property type="entry name" value="SelA"/>
    <property type="match status" value="1"/>
</dbReference>
<evidence type="ECO:0000313" key="5">
    <source>
        <dbReference type="EMBL" id="AVF25586.1"/>
    </source>
</evidence>
<evidence type="ECO:0000256" key="4">
    <source>
        <dbReference type="PIRSR" id="PIRSR618319-50"/>
    </source>
</evidence>
<gene>
    <name evidence="5" type="ORF">ERICIII_01394</name>
    <name evidence="6" type="ORF">ERICV_01417</name>
</gene>
<evidence type="ECO:0000256" key="2">
    <source>
        <dbReference type="ARBA" id="ARBA00022898"/>
    </source>
</evidence>
<proteinExistence type="inferred from homology"/>
<dbReference type="PANTHER" id="PTHR32328:SF0">
    <property type="entry name" value="L-SERYL-TRNA(SEC) SELENIUM TRANSFERASE"/>
    <property type="match status" value="1"/>
</dbReference>
<sequence>MSIYTEFGLKRVINASGKMTALGASAVHPSVAEALNEASQNYVVMDDLMKTAGKFIAEETGAEDGCPVSGAAAGIAISIAACITGTNLNLIERIPFTQGLKNEVVVQKGHSVHFGASITQMIMIGGGVPIEVGQANHTEKAHITEAINERTACLLYVKSHHAIQKGMQSIESMLEVARDKGIPLIVDAAAEEDLHTYIQRGADLVIYSGAKAIEGPTSGFICGRSDLIRSCHAQYKGIARPMKIGKEAIMGLLAALRRYKDRDDHAEDQIKRMKHLLNQLEDLPGIQGRLVQDEAGRAIYRAELQVDAAAAGVDARGLIRELESGNPSIYTRNYYANVGKIAIDPRPMRPGEEDLVADRIRQIIGNEA</sequence>
<dbReference type="InterPro" id="IPR015424">
    <property type="entry name" value="PyrdxlP-dep_Trfase"/>
</dbReference>
<dbReference type="Gene3D" id="3.40.640.10">
    <property type="entry name" value="Type I PLP-dependent aspartate aminotransferase-like (Major domain)"/>
    <property type="match status" value="1"/>
</dbReference>
<evidence type="ECO:0000256" key="3">
    <source>
        <dbReference type="ARBA" id="ARBA00044507"/>
    </source>
</evidence>
<dbReference type="InterPro" id="IPR006337">
    <property type="entry name" value="DgaE-like"/>
</dbReference>
<dbReference type="RefSeq" id="WP_023483159.1">
    <property type="nucleotide sequence ID" value="NZ_CP019651.1"/>
</dbReference>
<accession>A0A2L1UBR4</accession>
<evidence type="ECO:0000313" key="7">
    <source>
        <dbReference type="Proteomes" id="UP000239833"/>
    </source>
</evidence>
<evidence type="ECO:0000256" key="1">
    <source>
        <dbReference type="ARBA" id="ARBA00001933"/>
    </source>
</evidence>
<dbReference type="InterPro" id="IPR015421">
    <property type="entry name" value="PyrdxlP-dep_Trfase_major"/>
</dbReference>
<dbReference type="SUPFAM" id="SSF53383">
    <property type="entry name" value="PLP-dependent transferases"/>
    <property type="match status" value="1"/>
</dbReference>
<evidence type="ECO:0000313" key="8">
    <source>
        <dbReference type="Proteomes" id="UP000464330"/>
    </source>
</evidence>
<accession>A0A8B6WYA6</accession>
<dbReference type="GO" id="GO:0004125">
    <property type="term" value="F:L-seryl-tRNA(Sec) selenium transferase activity"/>
    <property type="evidence" value="ECO:0007669"/>
    <property type="project" value="TreeGrafter"/>
</dbReference>
<dbReference type="AlphaFoldDB" id="A0A2L1UBR4"/>
<feature type="modified residue" description="N6-(pyridoxal phosphate)lysine" evidence="4">
    <location>
        <position position="211"/>
    </location>
</feature>
<dbReference type="STRING" id="147375.BXP28_00270"/>
<organism evidence="5 7">
    <name type="scientific">Paenibacillus larvae subsp. larvae</name>
    <dbReference type="NCBI Taxonomy" id="147375"/>
    <lineage>
        <taxon>Bacteria</taxon>
        <taxon>Bacillati</taxon>
        <taxon>Bacillota</taxon>
        <taxon>Bacilli</taxon>
        <taxon>Bacillales</taxon>
        <taxon>Paenibacillaceae</taxon>
        <taxon>Paenibacillus</taxon>
    </lineage>
</organism>
<dbReference type="NCBIfam" id="TIGR01437">
    <property type="entry name" value="selA_rel"/>
    <property type="match status" value="1"/>
</dbReference>
<protein>
    <submittedName>
        <fullName evidence="5">Pyridoxal phosphate-dependent enzyme</fullName>
    </submittedName>
</protein>
<dbReference type="EMBL" id="CP019717">
    <property type="protein sequence ID" value="QHZ50578.1"/>
    <property type="molecule type" value="Genomic_DNA"/>
</dbReference>
<accession>A0A6C0QQJ8</accession>
<keyword evidence="2 4" id="KW-0663">Pyridoxal phosphate</keyword>
<dbReference type="Proteomes" id="UP000239833">
    <property type="component" value="Chromosome"/>
</dbReference>
<reference evidence="7" key="1">
    <citation type="submission" date="2017-02" db="EMBL/GenBank/DDBJ databases">
        <title>Delineation of Paenibacillus larvae strains originating from foulbrood outbreaks.</title>
        <authorList>
            <person name="Beims H."/>
            <person name="Bunk B."/>
            <person name="Sproeer C."/>
            <person name="Mohr K.I."/>
            <person name="Pradella S."/>
            <person name="Guenther G."/>
            <person name="Rohde M."/>
            <person name="von der Ohe W."/>
            <person name="Steinert M."/>
        </authorList>
    </citation>
    <scope>NUCLEOTIDE SEQUENCE [LARGE SCALE GENOMIC DNA]</scope>
    <source>
        <strain evidence="7">Eric_III</strain>
    </source>
</reference>